<feature type="region of interest" description="Disordered" evidence="1">
    <location>
        <begin position="48"/>
        <end position="79"/>
    </location>
</feature>
<evidence type="ECO:0000256" key="1">
    <source>
        <dbReference type="SAM" id="MobiDB-lite"/>
    </source>
</evidence>
<feature type="non-terminal residue" evidence="2">
    <location>
        <position position="1"/>
    </location>
</feature>
<gene>
    <name evidence="2" type="ORF">ACFOMP_15970</name>
</gene>
<proteinExistence type="predicted"/>
<protein>
    <submittedName>
        <fullName evidence="2">Uncharacterized protein</fullName>
    </submittedName>
</protein>
<comment type="caution">
    <text evidence="2">The sequence shown here is derived from an EMBL/GenBank/DDBJ whole genome shotgun (WGS) entry which is preliminary data.</text>
</comment>
<sequence length="79" mass="8102">TEPAATGQAGGGDRGEAAGGWPDEESIRAWAIAMLERERLDGFSVLTTSAQSPPAASRFVAGDGAHRAGPAEPRTLIRA</sequence>
<organism evidence="2 3">
    <name type="scientific">Paracoccus simplex</name>
    <dbReference type="NCBI Taxonomy" id="2086346"/>
    <lineage>
        <taxon>Bacteria</taxon>
        <taxon>Pseudomonadati</taxon>
        <taxon>Pseudomonadota</taxon>
        <taxon>Alphaproteobacteria</taxon>
        <taxon>Rhodobacterales</taxon>
        <taxon>Paracoccaceae</taxon>
        <taxon>Paracoccus</taxon>
    </lineage>
</organism>
<feature type="region of interest" description="Disordered" evidence="1">
    <location>
        <begin position="1"/>
        <end position="23"/>
    </location>
</feature>
<accession>A0ABV7S5C1</accession>
<dbReference type="EMBL" id="JBHRXE010000046">
    <property type="protein sequence ID" value="MFC3570957.1"/>
    <property type="molecule type" value="Genomic_DNA"/>
</dbReference>
<name>A0ABV7S5C1_9RHOB</name>
<evidence type="ECO:0000313" key="2">
    <source>
        <dbReference type="EMBL" id="MFC3570957.1"/>
    </source>
</evidence>
<dbReference type="Proteomes" id="UP001595596">
    <property type="component" value="Unassembled WGS sequence"/>
</dbReference>
<keyword evidence="3" id="KW-1185">Reference proteome</keyword>
<reference evidence="3" key="1">
    <citation type="journal article" date="2019" name="Int. J. Syst. Evol. Microbiol.">
        <title>The Global Catalogue of Microorganisms (GCM) 10K type strain sequencing project: providing services to taxonomists for standard genome sequencing and annotation.</title>
        <authorList>
            <consortium name="The Broad Institute Genomics Platform"/>
            <consortium name="The Broad Institute Genome Sequencing Center for Infectious Disease"/>
            <person name="Wu L."/>
            <person name="Ma J."/>
        </authorList>
    </citation>
    <scope>NUCLEOTIDE SEQUENCE [LARGE SCALE GENOMIC DNA]</scope>
    <source>
        <strain evidence="3">VKM B-3226</strain>
    </source>
</reference>
<dbReference type="RefSeq" id="WP_379032301.1">
    <property type="nucleotide sequence ID" value="NZ_JBHRXE010000046.1"/>
</dbReference>
<evidence type="ECO:0000313" key="3">
    <source>
        <dbReference type="Proteomes" id="UP001595596"/>
    </source>
</evidence>